<dbReference type="EMBL" id="LR796458">
    <property type="protein sequence ID" value="CAB4145426.1"/>
    <property type="molecule type" value="Genomic_DNA"/>
</dbReference>
<evidence type="ECO:0000313" key="2">
    <source>
        <dbReference type="EMBL" id="CAB4190940.1"/>
    </source>
</evidence>
<reference evidence="1" key="1">
    <citation type="submission" date="2020-04" db="EMBL/GenBank/DDBJ databases">
        <authorList>
            <person name="Chiriac C."/>
            <person name="Salcher M."/>
            <person name="Ghai R."/>
            <person name="Kavagutti S V."/>
        </authorList>
    </citation>
    <scope>NUCLEOTIDE SEQUENCE</scope>
</reference>
<accession>A0A6J5MK38</accession>
<protein>
    <submittedName>
        <fullName evidence="1">Uncharacterized protein</fullName>
    </submittedName>
</protein>
<gene>
    <name evidence="2" type="ORF">UFOVP1218_2</name>
    <name evidence="1" type="ORF">UFOVP489_11</name>
</gene>
<name>A0A6J5MK38_9CAUD</name>
<proteinExistence type="predicted"/>
<sequence length="123" mass="13930">MSAPRMHPSGIVEVVSHAKMEGKVSLYGYGQDDRCHSPGDLLIVTTNWIRENARVQEVEFSLKIRGRQISLFVDAAKEALSLWEDNKHWLNASMNQPSDTRPMSQIRSADQAAAIKGFYDRNR</sequence>
<dbReference type="EMBL" id="LR797160">
    <property type="protein sequence ID" value="CAB4190940.1"/>
    <property type="molecule type" value="Genomic_DNA"/>
</dbReference>
<evidence type="ECO:0000313" key="1">
    <source>
        <dbReference type="EMBL" id="CAB4145426.1"/>
    </source>
</evidence>
<organism evidence="1">
    <name type="scientific">uncultured Caudovirales phage</name>
    <dbReference type="NCBI Taxonomy" id="2100421"/>
    <lineage>
        <taxon>Viruses</taxon>
        <taxon>Duplodnaviria</taxon>
        <taxon>Heunggongvirae</taxon>
        <taxon>Uroviricota</taxon>
        <taxon>Caudoviricetes</taxon>
        <taxon>Peduoviridae</taxon>
        <taxon>Maltschvirus</taxon>
        <taxon>Maltschvirus maltsch</taxon>
    </lineage>
</organism>